<dbReference type="GO" id="GO:0030246">
    <property type="term" value="F:carbohydrate binding"/>
    <property type="evidence" value="ECO:0007669"/>
    <property type="project" value="UniProtKB-KW"/>
</dbReference>
<feature type="signal peptide" evidence="3">
    <location>
        <begin position="1"/>
        <end position="24"/>
    </location>
</feature>
<dbReference type="Proteomes" id="UP000215914">
    <property type="component" value="Chromosome 13"/>
</dbReference>
<dbReference type="FunFam" id="2.90.10.30:FF:000003">
    <property type="entry name" value="Os04g0303100 protein"/>
    <property type="match status" value="1"/>
</dbReference>
<dbReference type="Gene3D" id="2.90.10.10">
    <property type="entry name" value="Bulb-type lectin domain"/>
    <property type="match status" value="1"/>
</dbReference>
<gene>
    <name evidence="6" type="ORF">HannXRQ_Chr13g0387421</name>
</gene>
<keyword evidence="2" id="KW-0325">Glycoprotein</keyword>
<dbReference type="PANTHER" id="PTHR47976:SF30">
    <property type="entry name" value="RECEPTOR-LIKE SERINE_THREONINE-PROTEIN KINASE"/>
    <property type="match status" value="1"/>
</dbReference>
<evidence type="ECO:0000259" key="5">
    <source>
        <dbReference type="PROSITE" id="PS50948"/>
    </source>
</evidence>
<dbReference type="Pfam" id="PF01453">
    <property type="entry name" value="B_lectin"/>
    <property type="match status" value="1"/>
</dbReference>
<keyword evidence="7" id="KW-1185">Reference proteome</keyword>
<dbReference type="Pfam" id="PF08276">
    <property type="entry name" value="PAN_2"/>
    <property type="match status" value="1"/>
</dbReference>
<dbReference type="EMBL" id="CM007902">
    <property type="protein sequence ID" value="OTG00122.1"/>
    <property type="molecule type" value="Genomic_DNA"/>
</dbReference>
<dbReference type="CDD" id="cd00028">
    <property type="entry name" value="B_lectin"/>
    <property type="match status" value="1"/>
</dbReference>
<dbReference type="SUPFAM" id="SSF51110">
    <property type="entry name" value="alpha-D-mannose-specific plant lectins"/>
    <property type="match status" value="1"/>
</dbReference>
<name>A0A251SNM0_HELAN</name>
<sequence length="526" mass="59404">MMAPWIICHCFAFFLIFNRYSTTAQPPPHNYPTANLSTTWNNTDPYFNPVFPDENYTHHFIGSDTKTRYILLRGLIGPTVACGFYCNGNCTSCLFAVFIVVTERGSDFYINKTSQVAWSSYYRTPQVVWSANRDYPVSDGAILNFTATGELILRDVNGSKVWTTNTTGKSVVRIITFSINLTDSGNLVLFDVNGSVVWQSFDYPNDCLLPGQRLFEGQQLIPSVSSTNLTAQKGLFSLLVTDENLVAYVRSNPPQVYYKTRPSLLYSLRKRKYIRFLDGSLSFFFSSGHGNPYDYIVILKASSAQYMKFMPDGHLKVFEWKLEIWSEVADLLTDQEYGNCIYPLACGRNAICSNYQQCSCPVSNPHTIDYFRAVNDRLPNHGCSAVTPLTCNAIQDHVFISLQDVTYYDYSTTEHYDNSTTYMENVSMERCKQACLNNCSCEAAFFQYLNASSGACFLPSEILTMKTIDPYFNVTAFIKVQRSQKPKKSHPIAVIITSVTGSCLFLLGSEHTHEHESHALSSQTRC</sequence>
<dbReference type="CDD" id="cd01098">
    <property type="entry name" value="PAN_AP_plant"/>
    <property type="match status" value="1"/>
</dbReference>
<dbReference type="OMA" id="MWINNDA"/>
<keyword evidence="1 3" id="KW-0732">Signal</keyword>
<evidence type="ECO:0000256" key="1">
    <source>
        <dbReference type="ARBA" id="ARBA00022729"/>
    </source>
</evidence>
<feature type="domain" description="Bulb-type lectin" evidence="4">
    <location>
        <begin position="85"/>
        <end position="202"/>
    </location>
</feature>
<dbReference type="GO" id="GO:0004672">
    <property type="term" value="F:protein kinase activity"/>
    <property type="evidence" value="ECO:0000318"/>
    <property type="project" value="GO_Central"/>
</dbReference>
<keyword evidence="6" id="KW-0430">Lectin</keyword>
<evidence type="ECO:0000256" key="2">
    <source>
        <dbReference type="ARBA" id="ARBA00023180"/>
    </source>
</evidence>
<dbReference type="InterPro" id="IPR003609">
    <property type="entry name" value="Pan_app"/>
</dbReference>
<feature type="chain" id="PRO_5013395470" evidence="3">
    <location>
        <begin position="25"/>
        <end position="526"/>
    </location>
</feature>
<evidence type="ECO:0000259" key="4">
    <source>
        <dbReference type="PROSITE" id="PS50927"/>
    </source>
</evidence>
<organism evidence="6 7">
    <name type="scientific">Helianthus annuus</name>
    <name type="common">Common sunflower</name>
    <dbReference type="NCBI Taxonomy" id="4232"/>
    <lineage>
        <taxon>Eukaryota</taxon>
        <taxon>Viridiplantae</taxon>
        <taxon>Streptophyta</taxon>
        <taxon>Embryophyta</taxon>
        <taxon>Tracheophyta</taxon>
        <taxon>Spermatophyta</taxon>
        <taxon>Magnoliopsida</taxon>
        <taxon>eudicotyledons</taxon>
        <taxon>Gunneridae</taxon>
        <taxon>Pentapetalae</taxon>
        <taxon>asterids</taxon>
        <taxon>campanulids</taxon>
        <taxon>Asterales</taxon>
        <taxon>Asteraceae</taxon>
        <taxon>Asteroideae</taxon>
        <taxon>Heliantheae alliance</taxon>
        <taxon>Heliantheae</taxon>
        <taxon>Helianthus</taxon>
    </lineage>
</organism>
<dbReference type="PROSITE" id="PS50927">
    <property type="entry name" value="BULB_LECTIN"/>
    <property type="match status" value="1"/>
</dbReference>
<evidence type="ECO:0000313" key="7">
    <source>
        <dbReference type="Proteomes" id="UP000215914"/>
    </source>
</evidence>
<dbReference type="InParanoid" id="A0A251SNM0"/>
<feature type="domain" description="Apple" evidence="5">
    <location>
        <begin position="391"/>
        <end position="476"/>
    </location>
</feature>
<dbReference type="InterPro" id="IPR051343">
    <property type="entry name" value="G-type_lectin_kinases/EP1-like"/>
</dbReference>
<proteinExistence type="predicted"/>
<accession>A0A251SNM0</accession>
<protein>
    <submittedName>
        <fullName evidence="6">Putative bulb-type lectin domain, PAN/Apple domain protein</fullName>
    </submittedName>
</protein>
<evidence type="ECO:0000313" key="6">
    <source>
        <dbReference type="EMBL" id="OTG00122.1"/>
    </source>
</evidence>
<dbReference type="SMART" id="SM00108">
    <property type="entry name" value="B_lectin"/>
    <property type="match status" value="1"/>
</dbReference>
<evidence type="ECO:0000256" key="3">
    <source>
        <dbReference type="SAM" id="SignalP"/>
    </source>
</evidence>
<reference evidence="7" key="1">
    <citation type="journal article" date="2017" name="Nature">
        <title>The sunflower genome provides insights into oil metabolism, flowering and Asterid evolution.</title>
        <authorList>
            <person name="Badouin H."/>
            <person name="Gouzy J."/>
            <person name="Grassa C.J."/>
            <person name="Murat F."/>
            <person name="Staton S.E."/>
            <person name="Cottret L."/>
            <person name="Lelandais-Briere C."/>
            <person name="Owens G.L."/>
            <person name="Carrere S."/>
            <person name="Mayjonade B."/>
            <person name="Legrand L."/>
            <person name="Gill N."/>
            <person name="Kane N.C."/>
            <person name="Bowers J.E."/>
            <person name="Hubner S."/>
            <person name="Bellec A."/>
            <person name="Berard A."/>
            <person name="Berges H."/>
            <person name="Blanchet N."/>
            <person name="Boniface M.C."/>
            <person name="Brunel D."/>
            <person name="Catrice O."/>
            <person name="Chaidir N."/>
            <person name="Claudel C."/>
            <person name="Donnadieu C."/>
            <person name="Faraut T."/>
            <person name="Fievet G."/>
            <person name="Helmstetter N."/>
            <person name="King M."/>
            <person name="Knapp S.J."/>
            <person name="Lai Z."/>
            <person name="Le Paslier M.C."/>
            <person name="Lippi Y."/>
            <person name="Lorenzon L."/>
            <person name="Mandel J.R."/>
            <person name="Marage G."/>
            <person name="Marchand G."/>
            <person name="Marquand E."/>
            <person name="Bret-Mestries E."/>
            <person name="Morien E."/>
            <person name="Nambeesan S."/>
            <person name="Nguyen T."/>
            <person name="Pegot-Espagnet P."/>
            <person name="Pouilly N."/>
            <person name="Raftis F."/>
            <person name="Sallet E."/>
            <person name="Schiex T."/>
            <person name="Thomas J."/>
            <person name="Vandecasteele C."/>
            <person name="Vares D."/>
            <person name="Vear F."/>
            <person name="Vautrin S."/>
            <person name="Crespi M."/>
            <person name="Mangin B."/>
            <person name="Burke J.M."/>
            <person name="Salse J."/>
            <person name="Munos S."/>
            <person name="Vincourt P."/>
            <person name="Rieseberg L.H."/>
            <person name="Langlade N.B."/>
        </authorList>
    </citation>
    <scope>NUCLEOTIDE SEQUENCE [LARGE SCALE GENOMIC DNA]</scope>
    <source>
        <strain evidence="7">cv. SF193</strain>
    </source>
</reference>
<dbReference type="AlphaFoldDB" id="A0A251SNM0"/>
<dbReference type="PANTHER" id="PTHR47976">
    <property type="entry name" value="G-TYPE LECTIN S-RECEPTOR-LIKE SERINE/THREONINE-PROTEIN KINASE SD2-5"/>
    <property type="match status" value="1"/>
</dbReference>
<dbReference type="PROSITE" id="PS50948">
    <property type="entry name" value="PAN"/>
    <property type="match status" value="1"/>
</dbReference>
<dbReference type="InterPro" id="IPR001480">
    <property type="entry name" value="Bulb-type_lectin_dom"/>
</dbReference>
<dbReference type="InterPro" id="IPR036426">
    <property type="entry name" value="Bulb-type_lectin_dom_sf"/>
</dbReference>